<dbReference type="Gene3D" id="2.80.10.50">
    <property type="match status" value="1"/>
</dbReference>
<feature type="signal peptide" evidence="1">
    <location>
        <begin position="1"/>
        <end position="16"/>
    </location>
</feature>
<dbReference type="GeneID" id="19952138"/>
<dbReference type="VEuPathDB" id="FungiDB:SDRG_11411"/>
<dbReference type="Pfam" id="PF00652">
    <property type="entry name" value="Ricin_B_lectin"/>
    <property type="match status" value="1"/>
</dbReference>
<dbReference type="PROSITE" id="PS50231">
    <property type="entry name" value="RICIN_B_LECTIN"/>
    <property type="match status" value="2"/>
</dbReference>
<accession>T0RF73</accession>
<dbReference type="RefSeq" id="XP_008615671.1">
    <property type="nucleotide sequence ID" value="XM_008617449.1"/>
</dbReference>
<dbReference type="AlphaFoldDB" id="T0RF73"/>
<evidence type="ECO:0000256" key="1">
    <source>
        <dbReference type="SAM" id="SignalP"/>
    </source>
</evidence>
<evidence type="ECO:0000313" key="3">
    <source>
        <dbReference type="EMBL" id="EQC30933.1"/>
    </source>
</evidence>
<reference evidence="3 4" key="1">
    <citation type="submission" date="2012-04" db="EMBL/GenBank/DDBJ databases">
        <title>The Genome Sequence of Saprolegnia declina VS20.</title>
        <authorList>
            <consortium name="The Broad Institute Genome Sequencing Platform"/>
            <person name="Russ C."/>
            <person name="Nusbaum C."/>
            <person name="Tyler B."/>
            <person name="van West P."/>
            <person name="Dieguez-Uribeondo J."/>
            <person name="de Bruijn I."/>
            <person name="Tripathy S."/>
            <person name="Jiang R."/>
            <person name="Young S.K."/>
            <person name="Zeng Q."/>
            <person name="Gargeya S."/>
            <person name="Fitzgerald M."/>
            <person name="Haas B."/>
            <person name="Abouelleil A."/>
            <person name="Alvarado L."/>
            <person name="Arachchi H.M."/>
            <person name="Berlin A."/>
            <person name="Chapman S.B."/>
            <person name="Goldberg J."/>
            <person name="Griggs A."/>
            <person name="Gujja S."/>
            <person name="Hansen M."/>
            <person name="Howarth C."/>
            <person name="Imamovic A."/>
            <person name="Larimer J."/>
            <person name="McCowen C."/>
            <person name="Montmayeur A."/>
            <person name="Murphy C."/>
            <person name="Neiman D."/>
            <person name="Pearson M."/>
            <person name="Priest M."/>
            <person name="Roberts A."/>
            <person name="Saif S."/>
            <person name="Shea T."/>
            <person name="Sisk P."/>
            <person name="Sykes S."/>
            <person name="Wortman J."/>
            <person name="Nusbaum C."/>
            <person name="Birren B."/>
        </authorList>
    </citation>
    <scope>NUCLEOTIDE SEQUENCE [LARGE SCALE GENOMIC DNA]</scope>
    <source>
        <strain evidence="3 4">VS20</strain>
    </source>
</reference>
<evidence type="ECO:0000313" key="4">
    <source>
        <dbReference type="Proteomes" id="UP000030762"/>
    </source>
</evidence>
<dbReference type="InterPro" id="IPR035992">
    <property type="entry name" value="Ricin_B-like_lectins"/>
</dbReference>
<dbReference type="InterPro" id="IPR000772">
    <property type="entry name" value="Ricin_B_lectin"/>
</dbReference>
<proteinExistence type="predicted"/>
<dbReference type="OMA" id="FACAKLF"/>
<dbReference type="EMBL" id="JH767172">
    <property type="protein sequence ID" value="EQC30933.1"/>
    <property type="molecule type" value="Genomic_DNA"/>
</dbReference>
<dbReference type="STRING" id="1156394.T0RF73"/>
<protein>
    <recommendedName>
        <fullName evidence="2">Ricin B lectin domain-containing protein</fullName>
    </recommendedName>
</protein>
<name>T0RF73_SAPDV</name>
<sequence length="374" mass="40767">MHRSLIVAALVASAAAQFTPGTCNKELTDAAFACAKLFPSASGSPAESFNKIASPDGHLRICYGDAPECNDLQRLALTPAGDCTVQVWKGGYVNLKTIISPCPSPLPPRVQEKRLCTATGLIVSEFYGRIYTDIVRHNDNEIFLYNVIIKTLVAKSNGQCLEAVPGPPHPYLGDGGVMTVPCRPSEPLQQWTFQDQRVAATTAGMASFCLNTNPFLRGSGANVAPCNVGQLSTTTFVDCASLTTSYITIKTLKSGNRLSEYYTSLYANAPANNYNELFVWDQANKMLKVASNNQCLDAYKDNADGKVQVHTYPCDVNNGNQKWNYNTNTKTLEHATHAGQCLDADPTYADHHAQMWACTPNNINQQWSLDTFFG</sequence>
<gene>
    <name evidence="3" type="ORF">SDRG_11411</name>
</gene>
<keyword evidence="1" id="KW-0732">Signal</keyword>
<dbReference type="SMART" id="SM00458">
    <property type="entry name" value="RICIN"/>
    <property type="match status" value="1"/>
</dbReference>
<dbReference type="InParanoid" id="T0RF73"/>
<feature type="chain" id="PRO_5004571270" description="Ricin B lectin domain-containing protein" evidence="1">
    <location>
        <begin position="17"/>
        <end position="374"/>
    </location>
</feature>
<keyword evidence="4" id="KW-1185">Reference proteome</keyword>
<feature type="domain" description="Ricin B lectin" evidence="2">
    <location>
        <begin position="244"/>
        <end position="370"/>
    </location>
</feature>
<dbReference type="Proteomes" id="UP000030762">
    <property type="component" value="Unassembled WGS sequence"/>
</dbReference>
<dbReference type="OrthoDB" id="6770063at2759"/>
<evidence type="ECO:0000259" key="2">
    <source>
        <dbReference type="SMART" id="SM00458"/>
    </source>
</evidence>
<organism evidence="3 4">
    <name type="scientific">Saprolegnia diclina (strain VS20)</name>
    <dbReference type="NCBI Taxonomy" id="1156394"/>
    <lineage>
        <taxon>Eukaryota</taxon>
        <taxon>Sar</taxon>
        <taxon>Stramenopiles</taxon>
        <taxon>Oomycota</taxon>
        <taxon>Saprolegniomycetes</taxon>
        <taxon>Saprolegniales</taxon>
        <taxon>Saprolegniaceae</taxon>
        <taxon>Saprolegnia</taxon>
    </lineage>
</organism>
<dbReference type="SUPFAM" id="SSF50370">
    <property type="entry name" value="Ricin B-like lectins"/>
    <property type="match status" value="2"/>
</dbReference>